<proteinExistence type="predicted"/>
<name>A0ABT5C2C2_9BACT</name>
<sequence length="303" mass="31603">MSVRPIPEALLSLLLLCSAGCGSDADSADALVVVGLTTDMAVGFDIERVESTTKVDGVVTRTERLSYRRGELSLPAELEVGPARDGAEIELSIAAFRDGEASPILTRKAATRAAGGRSVLLPVSLDEACCASSCAASATCAAGACVDPFIAPSALDDHDPLWIASASDACKTPSSGAPAVVIGQGQDAFTSLEHGEVVPIEAGPQGGHHVWLALRVTGLRQMGSRLTVEGYFPELEFELLPFTAQVTLHKVGEGRCEIDGVRFQVDRGLPVETIRGQALDIEISLEDPNGDVGTATQRVVISP</sequence>
<dbReference type="EMBL" id="JAQNDK010000002">
    <property type="protein sequence ID" value="MDC0680544.1"/>
    <property type="molecule type" value="Genomic_DNA"/>
</dbReference>
<comment type="caution">
    <text evidence="1">The sequence shown here is derived from an EMBL/GenBank/DDBJ whole genome shotgun (WGS) entry which is preliminary data.</text>
</comment>
<dbReference type="Proteomes" id="UP001217485">
    <property type="component" value="Unassembled WGS sequence"/>
</dbReference>
<accession>A0ABT5C2C2</accession>
<evidence type="ECO:0008006" key="3">
    <source>
        <dbReference type="Google" id="ProtNLM"/>
    </source>
</evidence>
<organism evidence="1 2">
    <name type="scientific">Sorangium atrum</name>
    <dbReference type="NCBI Taxonomy" id="2995308"/>
    <lineage>
        <taxon>Bacteria</taxon>
        <taxon>Pseudomonadati</taxon>
        <taxon>Myxococcota</taxon>
        <taxon>Polyangia</taxon>
        <taxon>Polyangiales</taxon>
        <taxon>Polyangiaceae</taxon>
        <taxon>Sorangium</taxon>
    </lineage>
</organism>
<evidence type="ECO:0000313" key="1">
    <source>
        <dbReference type="EMBL" id="MDC0680544.1"/>
    </source>
</evidence>
<evidence type="ECO:0000313" key="2">
    <source>
        <dbReference type="Proteomes" id="UP001217485"/>
    </source>
</evidence>
<reference evidence="1 2" key="1">
    <citation type="submission" date="2023-01" db="EMBL/GenBank/DDBJ databases">
        <title>Minimal conservation of predation-associated metabolite biosynthetic gene clusters underscores biosynthetic potential of Myxococcota including descriptions for ten novel species: Archangium lansinium sp. nov., Myxococcus landrumus sp. nov., Nannocystis bai.</title>
        <authorList>
            <person name="Ahearne A."/>
            <person name="Stevens C."/>
            <person name="Dowd S."/>
        </authorList>
    </citation>
    <scope>NUCLEOTIDE SEQUENCE [LARGE SCALE GENOMIC DNA]</scope>
    <source>
        <strain evidence="1 2">WIWO2</strain>
    </source>
</reference>
<protein>
    <recommendedName>
        <fullName evidence="3">Lipoprotein</fullName>
    </recommendedName>
</protein>
<dbReference type="RefSeq" id="WP_272097576.1">
    <property type="nucleotide sequence ID" value="NZ_JAQNDK010000002.1"/>
</dbReference>
<gene>
    <name evidence="1" type="ORF">POL72_22590</name>
</gene>
<keyword evidence="2" id="KW-1185">Reference proteome</keyword>